<evidence type="ECO:0000313" key="3">
    <source>
        <dbReference type="RefSeq" id="XP_022155363.1"/>
    </source>
</evidence>
<dbReference type="OrthoDB" id="10022292at2759"/>
<name>A0A6J1DMR8_MOMCH</name>
<feature type="region of interest" description="Disordered" evidence="1">
    <location>
        <begin position="1"/>
        <end position="146"/>
    </location>
</feature>
<dbReference type="PANTHER" id="PTHR13448:SF14">
    <property type="entry name" value="F26K24.17 PROTEIN"/>
    <property type="match status" value="1"/>
</dbReference>
<keyword evidence="2" id="KW-1185">Reference proteome</keyword>
<dbReference type="GeneID" id="111022504"/>
<evidence type="ECO:0000313" key="2">
    <source>
        <dbReference type="Proteomes" id="UP000504603"/>
    </source>
</evidence>
<dbReference type="PANTHER" id="PTHR13448">
    <property type="entry name" value="TRANSMEMBRANE PROTEIN 214"/>
    <property type="match status" value="1"/>
</dbReference>
<feature type="compositionally biased region" description="Basic and acidic residues" evidence="1">
    <location>
        <begin position="78"/>
        <end position="93"/>
    </location>
</feature>
<protein>
    <submittedName>
        <fullName evidence="3">Uncharacterized protein LOC111022504</fullName>
    </submittedName>
</protein>
<evidence type="ECO:0000256" key="1">
    <source>
        <dbReference type="SAM" id="MobiDB-lite"/>
    </source>
</evidence>
<sequence length="602" mass="66742">MEDNHHLPLDSTAGTEDHHTTAISHPTNGHVDHGWQKVTYAKRQRKTSKPLPSQADAGVNKIVANGAVSGGDNVFRSLEQKSEERRRRIEEQKAAAAAAYDADEAVPVRSKIRSDDEDGEDSDGDVAENGKHNEEAKKVKQKKPKKPKISVAEAAAKIDVNDLLAFLDDVSDSYETQQDIQLMRFADYFGRAFSGVIASQFPWVRMFRESPVAKIVDIPLSHISEDVYKTSVDWLNKRSLEALSSFVLWSLDSILVDLASQNASAKGSKKGVQHASSKSQVAIFVVLAMVLRRKPDVLIHVLPTIRENSKYQGQDKLPVIVWMIVQACQGDLAIGLFAWAHNLLPIVSGRSCNPQSRDLILQLVERILSSPKARIILVNGAVRKGERLIPPSSLETLLRVTFPASSARVKATERFEAIYPTLKEVALAGSPGSKAMKQVSQQIFSFVAKAAGERVPELSGEATNIFVWCLTQNVDCYKQWDKIYQDNLESSVSVLKQLSDDWKTQSLKLAPYDALRETLKSFRIKNEKALNSEEEEAARQSKYKEADKYVKAILSRVSRGHGCLKSMALLVIALGVGAAVMSPNMESLDWEKLTSFIPQHSF</sequence>
<dbReference type="AlphaFoldDB" id="A0A6J1DMR8"/>
<organism evidence="2 3">
    <name type="scientific">Momordica charantia</name>
    <name type="common">Bitter gourd</name>
    <name type="synonym">Balsam pear</name>
    <dbReference type="NCBI Taxonomy" id="3673"/>
    <lineage>
        <taxon>Eukaryota</taxon>
        <taxon>Viridiplantae</taxon>
        <taxon>Streptophyta</taxon>
        <taxon>Embryophyta</taxon>
        <taxon>Tracheophyta</taxon>
        <taxon>Spermatophyta</taxon>
        <taxon>Magnoliopsida</taxon>
        <taxon>eudicotyledons</taxon>
        <taxon>Gunneridae</taxon>
        <taxon>Pentapetalae</taxon>
        <taxon>rosids</taxon>
        <taxon>fabids</taxon>
        <taxon>Cucurbitales</taxon>
        <taxon>Cucurbitaceae</taxon>
        <taxon>Momordiceae</taxon>
        <taxon>Momordica</taxon>
    </lineage>
</organism>
<dbReference type="GO" id="GO:0005783">
    <property type="term" value="C:endoplasmic reticulum"/>
    <property type="evidence" value="ECO:0007669"/>
    <property type="project" value="TreeGrafter"/>
</dbReference>
<dbReference type="RefSeq" id="XP_022155363.1">
    <property type="nucleotide sequence ID" value="XM_022299671.1"/>
</dbReference>
<feature type="compositionally biased region" description="Basic and acidic residues" evidence="1">
    <location>
        <begin position="128"/>
        <end position="138"/>
    </location>
</feature>
<feature type="compositionally biased region" description="Acidic residues" evidence="1">
    <location>
        <begin position="115"/>
        <end position="126"/>
    </location>
</feature>
<accession>A0A6J1DMR8</accession>
<dbReference type="KEGG" id="mcha:111022504"/>
<dbReference type="Proteomes" id="UP000504603">
    <property type="component" value="Unplaced"/>
</dbReference>
<dbReference type="Pfam" id="PF10151">
    <property type="entry name" value="TMEM214"/>
    <property type="match status" value="1"/>
</dbReference>
<reference evidence="3" key="1">
    <citation type="submission" date="2025-08" db="UniProtKB">
        <authorList>
            <consortium name="RefSeq"/>
        </authorList>
    </citation>
    <scope>IDENTIFICATION</scope>
    <source>
        <strain evidence="3">OHB3-1</strain>
    </source>
</reference>
<dbReference type="InterPro" id="IPR019308">
    <property type="entry name" value="TMEM214"/>
</dbReference>
<gene>
    <name evidence="3" type="primary">LOC111022504</name>
</gene>
<dbReference type="GO" id="GO:0005794">
    <property type="term" value="C:Golgi apparatus"/>
    <property type="evidence" value="ECO:0007669"/>
    <property type="project" value="TreeGrafter"/>
</dbReference>
<proteinExistence type="predicted"/>